<dbReference type="Proteomes" id="UP000095464">
    <property type="component" value="Unassembled WGS sequence"/>
</dbReference>
<feature type="compositionally biased region" description="Basic and acidic residues" evidence="2">
    <location>
        <begin position="25"/>
        <end position="55"/>
    </location>
</feature>
<evidence type="ECO:0000313" key="4">
    <source>
        <dbReference type="EMBL" id="OEK58887.1"/>
    </source>
</evidence>
<feature type="compositionally biased region" description="Basic residues" evidence="2">
    <location>
        <begin position="56"/>
        <end position="73"/>
    </location>
</feature>
<dbReference type="AlphaFoldDB" id="A0AAP7IF11"/>
<name>A0AAP7IF11_9STAP</name>
<feature type="region of interest" description="Disordered" evidence="2">
    <location>
        <begin position="1"/>
        <end position="77"/>
    </location>
</feature>
<feature type="transmembrane region" description="Helical" evidence="3">
    <location>
        <begin position="99"/>
        <end position="119"/>
    </location>
</feature>
<evidence type="ECO:0000256" key="3">
    <source>
        <dbReference type="SAM" id="Phobius"/>
    </source>
</evidence>
<feature type="compositionally biased region" description="Low complexity" evidence="2">
    <location>
        <begin position="241"/>
        <end position="251"/>
    </location>
</feature>
<evidence type="ECO:0000313" key="5">
    <source>
        <dbReference type="Proteomes" id="UP000095464"/>
    </source>
</evidence>
<feature type="coiled-coil region" evidence="1">
    <location>
        <begin position="347"/>
        <end position="408"/>
    </location>
</feature>
<gene>
    <name evidence="4" type="ORF">ASS94_00770</name>
</gene>
<comment type="caution">
    <text evidence="4">The sequence shown here is derived from an EMBL/GenBank/DDBJ whole genome shotgun (WGS) entry which is preliminary data.</text>
</comment>
<keyword evidence="1" id="KW-0175">Coiled coil</keyword>
<accession>A0AAP7IF11</accession>
<feature type="compositionally biased region" description="Basic and acidic residues" evidence="2">
    <location>
        <begin position="282"/>
        <end position="292"/>
    </location>
</feature>
<proteinExistence type="predicted"/>
<feature type="region of interest" description="Disordered" evidence="2">
    <location>
        <begin position="235"/>
        <end position="292"/>
    </location>
</feature>
<keyword evidence="3" id="KW-1133">Transmembrane helix</keyword>
<dbReference type="EMBL" id="LNPX01000004">
    <property type="protein sequence ID" value="OEK58887.1"/>
    <property type="molecule type" value="Genomic_DNA"/>
</dbReference>
<sequence length="429" mass="49259">MKLSNLFKKKKTTSKSKNSNKTNKVKQDKNQNKKQEEEKKKKESSALKSKMSKEASKKKRPMLKSKRERRRAKENRDRNYDMVRGLFGDRDYRTKQGLVNAWLVVLAIACIAIGTQLTISGFSDRAEYLRTNTTPIGEELKFSNSETTLKFGGAWTDKDRDVTVVKLQYDKKAREELSTKGSQYKLHIVDNEDKVQDNVKMSYGILGTQGDGFLIIDGKLDKKAYNIVMTNQLDLSMGDDSTSSSSSSSRTQSEKLADNGEELTQAELEESLSGTQLGDVEENGRINFEENSEKPSVDFIDFNINSYSEKTKVINDSLRKPDGSVDYSKILDETTVNQMIKNIDNDIEVKTEETKQFKRSVEEFEDRVKENKDDEDAKSNIESLKKKIEDNEKSLKQLKKLKEQYKNEDFTKESFGDMQEKYKVIHMDE</sequence>
<dbReference type="RefSeq" id="WP_069854287.1">
    <property type="nucleotide sequence ID" value="NZ_LNPX01000004.1"/>
</dbReference>
<keyword evidence="3" id="KW-0472">Membrane</keyword>
<evidence type="ECO:0000256" key="1">
    <source>
        <dbReference type="SAM" id="Coils"/>
    </source>
</evidence>
<evidence type="ECO:0000256" key="2">
    <source>
        <dbReference type="SAM" id="MobiDB-lite"/>
    </source>
</evidence>
<organism evidence="4 5">
    <name type="scientific">Staphylococcus equorum</name>
    <dbReference type="NCBI Taxonomy" id="246432"/>
    <lineage>
        <taxon>Bacteria</taxon>
        <taxon>Bacillati</taxon>
        <taxon>Bacillota</taxon>
        <taxon>Bacilli</taxon>
        <taxon>Bacillales</taxon>
        <taxon>Staphylococcaceae</taxon>
        <taxon>Staphylococcus</taxon>
    </lineage>
</organism>
<keyword evidence="3" id="KW-0812">Transmembrane</keyword>
<protein>
    <submittedName>
        <fullName evidence="4">Uncharacterized protein</fullName>
    </submittedName>
</protein>
<reference evidence="5" key="1">
    <citation type="submission" date="2015-11" db="EMBL/GenBank/DDBJ databases">
        <title>Genomic diversity of Staphylococcus saprophyticus strains from urinary tract infections, animal surfaces, and fermented foods.</title>
        <authorList>
            <person name="Wolfe B.E."/>
        </authorList>
    </citation>
    <scope>NUCLEOTIDE SEQUENCE [LARGE SCALE GENOMIC DNA]</scope>
    <source>
        <strain evidence="5">738_7</strain>
    </source>
</reference>